<evidence type="ECO:0000259" key="3">
    <source>
        <dbReference type="Pfam" id="PF00857"/>
    </source>
</evidence>
<evidence type="ECO:0000256" key="2">
    <source>
        <dbReference type="ARBA" id="ARBA00022801"/>
    </source>
</evidence>
<accession>A0AAX4IQH5</accession>
<dbReference type="GO" id="GO:0016787">
    <property type="term" value="F:hydrolase activity"/>
    <property type="evidence" value="ECO:0007669"/>
    <property type="project" value="UniProtKB-KW"/>
</dbReference>
<keyword evidence="2" id="KW-0378">Hydrolase</keyword>
<feature type="domain" description="Isochorismatase-like" evidence="3">
    <location>
        <begin position="14"/>
        <end position="174"/>
    </location>
</feature>
<proteinExistence type="inferred from homology"/>
<dbReference type="AlphaFoldDB" id="A0AAX4IQH5"/>
<protein>
    <submittedName>
        <fullName evidence="4">Isochorismatase</fullName>
    </submittedName>
</protein>
<dbReference type="KEGG" id="cdet:87947023"/>
<comment type="similarity">
    <text evidence="1">Belongs to the isochorismatase family.</text>
</comment>
<dbReference type="RefSeq" id="XP_062782730.1">
    <property type="nucleotide sequence ID" value="XM_062926679.1"/>
</dbReference>
<evidence type="ECO:0000256" key="1">
    <source>
        <dbReference type="ARBA" id="ARBA00006336"/>
    </source>
</evidence>
<evidence type="ECO:0000313" key="5">
    <source>
        <dbReference type="Proteomes" id="UP001322277"/>
    </source>
</evidence>
<dbReference type="Pfam" id="PF00857">
    <property type="entry name" value="Isochorismatase"/>
    <property type="match status" value="1"/>
</dbReference>
<dbReference type="InterPro" id="IPR050272">
    <property type="entry name" value="Isochorismatase-like_hydrls"/>
</dbReference>
<dbReference type="EMBL" id="CP137310">
    <property type="protein sequence ID" value="WQF85507.1"/>
    <property type="molecule type" value="Genomic_DNA"/>
</dbReference>
<dbReference type="PANTHER" id="PTHR43540">
    <property type="entry name" value="PEROXYUREIDOACRYLATE/UREIDOACRYLATE AMIDOHYDROLASE-RELATED"/>
    <property type="match status" value="1"/>
</dbReference>
<dbReference type="InterPro" id="IPR000868">
    <property type="entry name" value="Isochorismatase-like_dom"/>
</dbReference>
<keyword evidence="5" id="KW-1185">Reference proteome</keyword>
<reference evidence="5" key="1">
    <citation type="journal article" date="2023" name="bioRxiv">
        <title>Complete genome of the Medicago anthracnose fungus, Colletotrichum destructivum, reveals a mini-chromosome-like region within a core chromosome.</title>
        <authorList>
            <person name="Lapalu N."/>
            <person name="Simon A."/>
            <person name="Lu A."/>
            <person name="Plaumann P.-L."/>
            <person name="Amselem J."/>
            <person name="Pigne S."/>
            <person name="Auger A."/>
            <person name="Koch C."/>
            <person name="Dallery J.-F."/>
            <person name="O'Connell R.J."/>
        </authorList>
    </citation>
    <scope>NUCLEOTIDE SEQUENCE [LARGE SCALE GENOMIC DNA]</scope>
    <source>
        <strain evidence="5">CBS 520.97</strain>
    </source>
</reference>
<dbReference type="Gene3D" id="3.40.50.850">
    <property type="entry name" value="Isochorismatase-like"/>
    <property type="match status" value="1"/>
</dbReference>
<sequence>MELIDNIVATLLENKDYLPHVSCAVTAAHEKSIPVIHITIDFRRNYPEVPRMNPFWAHFVDRRLRPRQGPAKPRPQFVPEATPLPRRDRCLKETHLGIWQQRSGGPSGIDGVRNLVMAGVTTNGVVLSTVRETMDKYYGITVLEDLCVDSDEEVRRALNTKGFPVSGAVMKWEDWVANL</sequence>
<dbReference type="Proteomes" id="UP001322277">
    <property type="component" value="Chromosome 6"/>
</dbReference>
<evidence type="ECO:0000313" key="4">
    <source>
        <dbReference type="EMBL" id="WQF85507.1"/>
    </source>
</evidence>
<gene>
    <name evidence="4" type="ORF">CDEST_10521</name>
</gene>
<dbReference type="PANTHER" id="PTHR43540:SF1">
    <property type="entry name" value="ISOCHORISMATASE HYDROLASE"/>
    <property type="match status" value="1"/>
</dbReference>
<dbReference type="GeneID" id="87947023"/>
<dbReference type="InterPro" id="IPR036380">
    <property type="entry name" value="Isochorismatase-like_sf"/>
</dbReference>
<organism evidence="4 5">
    <name type="scientific">Colletotrichum destructivum</name>
    <dbReference type="NCBI Taxonomy" id="34406"/>
    <lineage>
        <taxon>Eukaryota</taxon>
        <taxon>Fungi</taxon>
        <taxon>Dikarya</taxon>
        <taxon>Ascomycota</taxon>
        <taxon>Pezizomycotina</taxon>
        <taxon>Sordariomycetes</taxon>
        <taxon>Hypocreomycetidae</taxon>
        <taxon>Glomerellales</taxon>
        <taxon>Glomerellaceae</taxon>
        <taxon>Colletotrichum</taxon>
        <taxon>Colletotrichum destructivum species complex</taxon>
    </lineage>
</organism>
<dbReference type="SUPFAM" id="SSF52499">
    <property type="entry name" value="Isochorismatase-like hydrolases"/>
    <property type="match status" value="1"/>
</dbReference>
<name>A0AAX4IQH5_9PEZI</name>